<dbReference type="OrthoDB" id="3233595at2759"/>
<evidence type="ECO:0000259" key="1">
    <source>
        <dbReference type="Pfam" id="PF08240"/>
    </source>
</evidence>
<dbReference type="STRING" id="1884261.A0A5C3QNX8"/>
<dbReference type="Gene3D" id="3.90.180.10">
    <property type="entry name" value="Medium-chain alcohol dehydrogenases, catalytic domain"/>
    <property type="match status" value="1"/>
</dbReference>
<dbReference type="Pfam" id="PF08240">
    <property type="entry name" value="ADH_N"/>
    <property type="match status" value="1"/>
</dbReference>
<dbReference type="EMBL" id="ML178823">
    <property type="protein sequence ID" value="TFL02241.1"/>
    <property type="molecule type" value="Genomic_DNA"/>
</dbReference>
<accession>A0A5C3QNX8</accession>
<organism evidence="2 3">
    <name type="scientific">Pterulicium gracile</name>
    <dbReference type="NCBI Taxonomy" id="1884261"/>
    <lineage>
        <taxon>Eukaryota</taxon>
        <taxon>Fungi</taxon>
        <taxon>Dikarya</taxon>
        <taxon>Basidiomycota</taxon>
        <taxon>Agaricomycotina</taxon>
        <taxon>Agaricomycetes</taxon>
        <taxon>Agaricomycetidae</taxon>
        <taxon>Agaricales</taxon>
        <taxon>Pleurotineae</taxon>
        <taxon>Pterulaceae</taxon>
        <taxon>Pterulicium</taxon>
    </lineage>
</organism>
<name>A0A5C3QNX8_9AGAR</name>
<dbReference type="GO" id="GO:0016651">
    <property type="term" value="F:oxidoreductase activity, acting on NAD(P)H"/>
    <property type="evidence" value="ECO:0007669"/>
    <property type="project" value="InterPro"/>
</dbReference>
<feature type="domain" description="Alcohol dehydrogenase-like N-terminal" evidence="1">
    <location>
        <begin position="37"/>
        <end position="93"/>
    </location>
</feature>
<reference evidence="2 3" key="1">
    <citation type="journal article" date="2019" name="Nat. Ecol. Evol.">
        <title>Megaphylogeny resolves global patterns of mushroom evolution.</title>
        <authorList>
            <person name="Varga T."/>
            <person name="Krizsan K."/>
            <person name="Foldi C."/>
            <person name="Dima B."/>
            <person name="Sanchez-Garcia M."/>
            <person name="Sanchez-Ramirez S."/>
            <person name="Szollosi G.J."/>
            <person name="Szarkandi J.G."/>
            <person name="Papp V."/>
            <person name="Albert L."/>
            <person name="Andreopoulos W."/>
            <person name="Angelini C."/>
            <person name="Antonin V."/>
            <person name="Barry K.W."/>
            <person name="Bougher N.L."/>
            <person name="Buchanan P."/>
            <person name="Buyck B."/>
            <person name="Bense V."/>
            <person name="Catcheside P."/>
            <person name="Chovatia M."/>
            <person name="Cooper J."/>
            <person name="Damon W."/>
            <person name="Desjardin D."/>
            <person name="Finy P."/>
            <person name="Geml J."/>
            <person name="Haridas S."/>
            <person name="Hughes K."/>
            <person name="Justo A."/>
            <person name="Karasinski D."/>
            <person name="Kautmanova I."/>
            <person name="Kiss B."/>
            <person name="Kocsube S."/>
            <person name="Kotiranta H."/>
            <person name="LaButti K.M."/>
            <person name="Lechner B.E."/>
            <person name="Liimatainen K."/>
            <person name="Lipzen A."/>
            <person name="Lukacs Z."/>
            <person name="Mihaltcheva S."/>
            <person name="Morgado L.N."/>
            <person name="Niskanen T."/>
            <person name="Noordeloos M.E."/>
            <person name="Ohm R.A."/>
            <person name="Ortiz-Santana B."/>
            <person name="Ovrebo C."/>
            <person name="Racz N."/>
            <person name="Riley R."/>
            <person name="Savchenko A."/>
            <person name="Shiryaev A."/>
            <person name="Soop K."/>
            <person name="Spirin V."/>
            <person name="Szebenyi C."/>
            <person name="Tomsovsky M."/>
            <person name="Tulloss R.E."/>
            <person name="Uehling J."/>
            <person name="Grigoriev I.V."/>
            <person name="Vagvolgyi C."/>
            <person name="Papp T."/>
            <person name="Martin F.M."/>
            <person name="Miettinen O."/>
            <person name="Hibbett D.S."/>
            <person name="Nagy L.G."/>
        </authorList>
    </citation>
    <scope>NUCLEOTIDE SEQUENCE [LARGE SCALE GENOMIC DNA]</scope>
    <source>
        <strain evidence="2 3">CBS 309.79</strain>
    </source>
</reference>
<dbReference type="PANTHER" id="PTHR45348">
    <property type="entry name" value="HYPOTHETICAL OXIDOREDUCTASE (EUROFUNG)"/>
    <property type="match status" value="1"/>
</dbReference>
<sequence length="97" mass="10366">MATTLPEKIQAIVIGDHATSVQTGNFASEEHIQNLDPDNIIVRIRAIGLNPTDWKHAFLNLGKEGNISGCGAAGDIVRVGSRLKHLQVGDRIAALNT</sequence>
<evidence type="ECO:0000313" key="3">
    <source>
        <dbReference type="Proteomes" id="UP000305067"/>
    </source>
</evidence>
<protein>
    <recommendedName>
        <fullName evidence="1">Alcohol dehydrogenase-like N-terminal domain-containing protein</fullName>
    </recommendedName>
</protein>
<dbReference type="SUPFAM" id="SSF50129">
    <property type="entry name" value="GroES-like"/>
    <property type="match status" value="1"/>
</dbReference>
<dbReference type="InterPro" id="IPR047122">
    <property type="entry name" value="Trans-enoyl_RdTase-like"/>
</dbReference>
<dbReference type="Proteomes" id="UP000305067">
    <property type="component" value="Unassembled WGS sequence"/>
</dbReference>
<proteinExistence type="predicted"/>
<dbReference type="AlphaFoldDB" id="A0A5C3QNX8"/>
<keyword evidence="3" id="KW-1185">Reference proteome</keyword>
<evidence type="ECO:0000313" key="2">
    <source>
        <dbReference type="EMBL" id="TFL02241.1"/>
    </source>
</evidence>
<dbReference type="InterPro" id="IPR013154">
    <property type="entry name" value="ADH-like_N"/>
</dbReference>
<gene>
    <name evidence="2" type="ORF">BDV98DRAFT_566938</name>
</gene>
<dbReference type="InterPro" id="IPR011032">
    <property type="entry name" value="GroES-like_sf"/>
</dbReference>